<comment type="similarity">
    <text evidence="3 6">Belongs to the DHNA family.</text>
</comment>
<evidence type="ECO:0000259" key="7">
    <source>
        <dbReference type="SMART" id="SM00905"/>
    </source>
</evidence>
<evidence type="ECO:0000256" key="2">
    <source>
        <dbReference type="ARBA" id="ARBA00005013"/>
    </source>
</evidence>
<feature type="domain" description="Dihydroneopterin aldolase/epimerase" evidence="7">
    <location>
        <begin position="7"/>
        <end position="119"/>
    </location>
</feature>
<evidence type="ECO:0000256" key="6">
    <source>
        <dbReference type="RuleBase" id="RU362079"/>
    </source>
</evidence>
<reference evidence="8 9" key="1">
    <citation type="submission" date="2019-01" db="EMBL/GenBank/DDBJ databases">
        <title>Egibacter rhizosphaerae EGI 80759T.</title>
        <authorList>
            <person name="Chen D.-D."/>
            <person name="Tian Y."/>
            <person name="Jiao J.-Y."/>
            <person name="Zhang X.-T."/>
            <person name="Zhang Y.-G."/>
            <person name="Zhang Y."/>
            <person name="Xiao M."/>
            <person name="Shu W.-S."/>
            <person name="Li W.-J."/>
        </authorList>
    </citation>
    <scope>NUCLEOTIDE SEQUENCE [LARGE SCALE GENOMIC DNA]</scope>
    <source>
        <strain evidence="8 9">EGI 80759</strain>
    </source>
</reference>
<gene>
    <name evidence="8" type="primary">folB</name>
    <name evidence="8" type="ORF">ER308_06785</name>
</gene>
<dbReference type="AlphaFoldDB" id="A0A411YDM6"/>
<dbReference type="OrthoDB" id="3212934at2"/>
<proteinExistence type="inferred from homology"/>
<dbReference type="NCBIfam" id="TIGR00525">
    <property type="entry name" value="folB"/>
    <property type="match status" value="1"/>
</dbReference>
<evidence type="ECO:0000256" key="4">
    <source>
        <dbReference type="ARBA" id="ARBA00022909"/>
    </source>
</evidence>
<protein>
    <recommendedName>
        <fullName evidence="6">7,8-dihydroneopterin aldolase</fullName>
        <ecNumber evidence="6">4.1.2.25</ecNumber>
    </recommendedName>
</protein>
<dbReference type="PANTHER" id="PTHR42844:SF1">
    <property type="entry name" value="DIHYDRONEOPTERIN ALDOLASE 1-RELATED"/>
    <property type="match status" value="1"/>
</dbReference>
<dbReference type="PANTHER" id="PTHR42844">
    <property type="entry name" value="DIHYDRONEOPTERIN ALDOLASE 1-RELATED"/>
    <property type="match status" value="1"/>
</dbReference>
<accession>A0A411YDM6</accession>
<dbReference type="UniPathway" id="UPA00077">
    <property type="reaction ID" value="UER00154"/>
</dbReference>
<sequence length="125" mass="13224">MGAGDRIELVGLRAYGRHGVQPEEHTRGQPFVVDVTLSVDLRGAGASDALRDTVDYGALADRVRAAITDTRFDLIEALAEHVAGLALDEPRVEEASVRVAKPHAPVPADVGEVAVSVTRSRESAS</sequence>
<dbReference type="GO" id="GO:0005737">
    <property type="term" value="C:cytoplasm"/>
    <property type="evidence" value="ECO:0007669"/>
    <property type="project" value="TreeGrafter"/>
</dbReference>
<evidence type="ECO:0000256" key="3">
    <source>
        <dbReference type="ARBA" id="ARBA00005708"/>
    </source>
</evidence>
<keyword evidence="9" id="KW-1185">Reference proteome</keyword>
<dbReference type="InterPro" id="IPR043133">
    <property type="entry name" value="GTP-CH-I_C/QueF"/>
</dbReference>
<dbReference type="NCBIfam" id="TIGR00526">
    <property type="entry name" value="folB_dom"/>
    <property type="match status" value="1"/>
</dbReference>
<dbReference type="GO" id="GO:0046654">
    <property type="term" value="P:tetrahydrofolate biosynthetic process"/>
    <property type="evidence" value="ECO:0007669"/>
    <property type="project" value="UniProtKB-UniRule"/>
</dbReference>
<dbReference type="GO" id="GO:0046656">
    <property type="term" value="P:folic acid biosynthetic process"/>
    <property type="evidence" value="ECO:0007669"/>
    <property type="project" value="UniProtKB-UniRule"/>
</dbReference>
<evidence type="ECO:0000313" key="8">
    <source>
        <dbReference type="EMBL" id="QBI19276.1"/>
    </source>
</evidence>
<keyword evidence="4 6" id="KW-0289">Folate biosynthesis</keyword>
<dbReference type="Gene3D" id="3.30.1130.10">
    <property type="match status" value="1"/>
</dbReference>
<dbReference type="FunFam" id="3.30.1130.10:FF:000003">
    <property type="entry name" value="7,8-dihydroneopterin aldolase"/>
    <property type="match status" value="1"/>
</dbReference>
<evidence type="ECO:0000313" key="9">
    <source>
        <dbReference type="Proteomes" id="UP000291469"/>
    </source>
</evidence>
<dbReference type="SUPFAM" id="SSF55620">
    <property type="entry name" value="Tetrahydrobiopterin biosynthesis enzymes-like"/>
    <property type="match status" value="1"/>
</dbReference>
<name>A0A411YDM6_9ACTN</name>
<keyword evidence="5 6" id="KW-0456">Lyase</keyword>
<dbReference type="RefSeq" id="WP_131154273.1">
    <property type="nucleotide sequence ID" value="NZ_CP036402.1"/>
</dbReference>
<dbReference type="Proteomes" id="UP000291469">
    <property type="component" value="Chromosome"/>
</dbReference>
<evidence type="ECO:0000256" key="5">
    <source>
        <dbReference type="ARBA" id="ARBA00023239"/>
    </source>
</evidence>
<dbReference type="GO" id="GO:0004150">
    <property type="term" value="F:dihydroneopterin aldolase activity"/>
    <property type="evidence" value="ECO:0007669"/>
    <property type="project" value="UniProtKB-UniRule"/>
</dbReference>
<comment type="pathway">
    <text evidence="2 6">Cofactor biosynthesis; tetrahydrofolate biosynthesis; 2-amino-4-hydroxy-6-hydroxymethyl-7,8-dihydropteridine diphosphate from 7,8-dihydroneopterin triphosphate: step 3/4.</text>
</comment>
<dbReference type="Pfam" id="PF02152">
    <property type="entry name" value="FolB"/>
    <property type="match status" value="1"/>
</dbReference>
<dbReference type="KEGG" id="erz:ER308_06785"/>
<dbReference type="InterPro" id="IPR006157">
    <property type="entry name" value="FolB_dom"/>
</dbReference>
<evidence type="ECO:0000256" key="1">
    <source>
        <dbReference type="ARBA" id="ARBA00001353"/>
    </source>
</evidence>
<dbReference type="CDD" id="cd00534">
    <property type="entry name" value="DHNA_DHNTPE"/>
    <property type="match status" value="1"/>
</dbReference>
<dbReference type="InterPro" id="IPR006156">
    <property type="entry name" value="Dihydroneopterin_aldolase"/>
</dbReference>
<comment type="function">
    <text evidence="6">Catalyzes the conversion of 7,8-dihydroneopterin to 6-hydroxymethyl-7,8-dihydropterin.</text>
</comment>
<dbReference type="EMBL" id="CP036402">
    <property type="protein sequence ID" value="QBI19276.1"/>
    <property type="molecule type" value="Genomic_DNA"/>
</dbReference>
<dbReference type="EC" id="4.1.2.25" evidence="6"/>
<comment type="catalytic activity">
    <reaction evidence="1 6">
        <text>7,8-dihydroneopterin = 6-hydroxymethyl-7,8-dihydropterin + glycolaldehyde</text>
        <dbReference type="Rhea" id="RHEA:10540"/>
        <dbReference type="ChEBI" id="CHEBI:17001"/>
        <dbReference type="ChEBI" id="CHEBI:17071"/>
        <dbReference type="ChEBI" id="CHEBI:44841"/>
        <dbReference type="EC" id="4.1.2.25"/>
    </reaction>
</comment>
<dbReference type="SMART" id="SM00905">
    <property type="entry name" value="FolB"/>
    <property type="match status" value="1"/>
</dbReference>
<organism evidence="8 9">
    <name type="scientific">Egibacter rhizosphaerae</name>
    <dbReference type="NCBI Taxonomy" id="1670831"/>
    <lineage>
        <taxon>Bacteria</taxon>
        <taxon>Bacillati</taxon>
        <taxon>Actinomycetota</taxon>
        <taxon>Nitriliruptoria</taxon>
        <taxon>Egibacterales</taxon>
        <taxon>Egibacteraceae</taxon>
        <taxon>Egibacter</taxon>
    </lineage>
</organism>